<keyword evidence="7" id="KW-1185">Reference proteome</keyword>
<evidence type="ECO:0000256" key="4">
    <source>
        <dbReference type="SAM" id="MobiDB-lite"/>
    </source>
</evidence>
<dbReference type="Gene3D" id="1.10.260.40">
    <property type="entry name" value="lambda repressor-like DNA-binding domains"/>
    <property type="match status" value="1"/>
</dbReference>
<keyword evidence="2" id="KW-0238">DNA-binding</keyword>
<dbReference type="InterPro" id="IPR028082">
    <property type="entry name" value="Peripla_BP_I"/>
</dbReference>
<dbReference type="Proteomes" id="UP000286931">
    <property type="component" value="Unassembled WGS sequence"/>
</dbReference>
<evidence type="ECO:0000256" key="2">
    <source>
        <dbReference type="ARBA" id="ARBA00023125"/>
    </source>
</evidence>
<protein>
    <submittedName>
        <fullName evidence="6">LacI family transcriptional regulator</fullName>
    </submittedName>
</protein>
<sequence length="382" mass="40114">MRAHGSRHPLGYALSNRYSVPMPTPTSDAPAARPTGPVTLQQVAERAGVSSATASRALHGSSGTRIVGEELRKRVLDAARELRYVSNAPAQALARSTTSVVGVVVHDVADPYFAAIAAGAMGVAREHGLLVMLAATFRDPELELDYLARLRAQRARAVVLAGSGFADREFTRRLAAEVDAYRADGGHVIAVGSHGIAADTVRPANRAGAALAVRHLYDLGHRRFGIVSGPRALTTVRDRLDGARRQLRSLGLPLTPSQVVDGGFTREQARTAARTLLTGPSAPTALVVLNDVMAAGVLAALREDLGLRVPDQVSVVGFDDVPFAADLNPPLTTIRLPLADIGTQAMHMILTGPTVTPRTVDVDAELIPRSSTAPAPAPAPTP</sequence>
<dbReference type="Gene3D" id="3.40.50.2300">
    <property type="match status" value="2"/>
</dbReference>
<dbReference type="GO" id="GO:0003700">
    <property type="term" value="F:DNA-binding transcription factor activity"/>
    <property type="evidence" value="ECO:0007669"/>
    <property type="project" value="TreeGrafter"/>
</dbReference>
<evidence type="ECO:0000313" key="7">
    <source>
        <dbReference type="Proteomes" id="UP000286931"/>
    </source>
</evidence>
<gene>
    <name evidence="6" type="primary">lacI_4</name>
    <name evidence="6" type="ORF">EHYA_10227</name>
</gene>
<comment type="caution">
    <text evidence="6">The sequence shown here is derived from an EMBL/GenBank/DDBJ whole genome shotgun (WGS) entry which is preliminary data.</text>
</comment>
<keyword evidence="1" id="KW-0805">Transcription regulation</keyword>
<accession>A0A401Z6G3</accession>
<dbReference type="AlphaFoldDB" id="A0A401Z6G3"/>
<dbReference type="SUPFAM" id="SSF47413">
    <property type="entry name" value="lambda repressor-like DNA-binding domains"/>
    <property type="match status" value="1"/>
</dbReference>
<proteinExistence type="predicted"/>
<feature type="region of interest" description="Disordered" evidence="4">
    <location>
        <begin position="1"/>
        <end position="34"/>
    </location>
</feature>
<dbReference type="Pfam" id="PF13377">
    <property type="entry name" value="Peripla_BP_3"/>
    <property type="match status" value="1"/>
</dbReference>
<evidence type="ECO:0000256" key="1">
    <source>
        <dbReference type="ARBA" id="ARBA00023015"/>
    </source>
</evidence>
<dbReference type="SMART" id="SM00354">
    <property type="entry name" value="HTH_LACI"/>
    <property type="match status" value="1"/>
</dbReference>
<dbReference type="PANTHER" id="PTHR30146">
    <property type="entry name" value="LACI-RELATED TRANSCRIPTIONAL REPRESSOR"/>
    <property type="match status" value="1"/>
</dbReference>
<dbReference type="CDD" id="cd01392">
    <property type="entry name" value="HTH_LacI"/>
    <property type="match status" value="1"/>
</dbReference>
<dbReference type="EMBL" id="BIFH01000064">
    <property type="protein sequence ID" value="GCE02450.1"/>
    <property type="molecule type" value="Genomic_DNA"/>
</dbReference>
<dbReference type="Pfam" id="PF00356">
    <property type="entry name" value="LacI"/>
    <property type="match status" value="1"/>
</dbReference>
<dbReference type="PROSITE" id="PS50932">
    <property type="entry name" value="HTH_LACI_2"/>
    <property type="match status" value="1"/>
</dbReference>
<keyword evidence="3" id="KW-0804">Transcription</keyword>
<evidence type="ECO:0000259" key="5">
    <source>
        <dbReference type="PROSITE" id="PS50932"/>
    </source>
</evidence>
<dbReference type="InterPro" id="IPR000843">
    <property type="entry name" value="HTH_LacI"/>
</dbReference>
<dbReference type="PANTHER" id="PTHR30146:SF153">
    <property type="entry name" value="LACTOSE OPERON REPRESSOR"/>
    <property type="match status" value="1"/>
</dbReference>
<dbReference type="SUPFAM" id="SSF53822">
    <property type="entry name" value="Periplasmic binding protein-like I"/>
    <property type="match status" value="1"/>
</dbReference>
<evidence type="ECO:0000313" key="6">
    <source>
        <dbReference type="EMBL" id="GCE02450.1"/>
    </source>
</evidence>
<name>A0A401Z6G3_9ACTN</name>
<reference evidence="6 7" key="1">
    <citation type="submission" date="2018-12" db="EMBL/GenBank/DDBJ databases">
        <title>Draft genome sequence of Embleya hyalina NBRC 13850T.</title>
        <authorList>
            <person name="Komaki H."/>
            <person name="Hosoyama A."/>
            <person name="Kimura A."/>
            <person name="Ichikawa N."/>
            <person name="Tamura T."/>
        </authorList>
    </citation>
    <scope>NUCLEOTIDE SEQUENCE [LARGE SCALE GENOMIC DNA]</scope>
    <source>
        <strain evidence="6 7">NBRC 13850</strain>
    </source>
</reference>
<dbReference type="InterPro" id="IPR046335">
    <property type="entry name" value="LacI/GalR-like_sensor"/>
</dbReference>
<dbReference type="CDD" id="cd06267">
    <property type="entry name" value="PBP1_LacI_sugar_binding-like"/>
    <property type="match status" value="1"/>
</dbReference>
<organism evidence="6 7">
    <name type="scientific">Embleya hyalina</name>
    <dbReference type="NCBI Taxonomy" id="516124"/>
    <lineage>
        <taxon>Bacteria</taxon>
        <taxon>Bacillati</taxon>
        <taxon>Actinomycetota</taxon>
        <taxon>Actinomycetes</taxon>
        <taxon>Kitasatosporales</taxon>
        <taxon>Streptomycetaceae</taxon>
        <taxon>Embleya</taxon>
    </lineage>
</organism>
<dbReference type="InterPro" id="IPR010982">
    <property type="entry name" value="Lambda_DNA-bd_dom_sf"/>
</dbReference>
<feature type="domain" description="HTH lacI-type" evidence="5">
    <location>
        <begin position="38"/>
        <end position="95"/>
    </location>
</feature>
<dbReference type="GO" id="GO:0000976">
    <property type="term" value="F:transcription cis-regulatory region binding"/>
    <property type="evidence" value="ECO:0007669"/>
    <property type="project" value="TreeGrafter"/>
</dbReference>
<evidence type="ECO:0000256" key="3">
    <source>
        <dbReference type="ARBA" id="ARBA00023163"/>
    </source>
</evidence>